<protein>
    <submittedName>
        <fullName evidence="1">Uncharacterized protein</fullName>
    </submittedName>
</protein>
<name>A0AAN9K7D0_CLITE</name>
<comment type="caution">
    <text evidence="1">The sequence shown here is derived from an EMBL/GenBank/DDBJ whole genome shotgun (WGS) entry which is preliminary data.</text>
</comment>
<dbReference type="EMBL" id="JAYKXN010000002">
    <property type="protein sequence ID" value="KAK7311594.1"/>
    <property type="molecule type" value="Genomic_DNA"/>
</dbReference>
<organism evidence="1 2">
    <name type="scientific">Clitoria ternatea</name>
    <name type="common">Butterfly pea</name>
    <dbReference type="NCBI Taxonomy" id="43366"/>
    <lineage>
        <taxon>Eukaryota</taxon>
        <taxon>Viridiplantae</taxon>
        <taxon>Streptophyta</taxon>
        <taxon>Embryophyta</taxon>
        <taxon>Tracheophyta</taxon>
        <taxon>Spermatophyta</taxon>
        <taxon>Magnoliopsida</taxon>
        <taxon>eudicotyledons</taxon>
        <taxon>Gunneridae</taxon>
        <taxon>Pentapetalae</taxon>
        <taxon>rosids</taxon>
        <taxon>fabids</taxon>
        <taxon>Fabales</taxon>
        <taxon>Fabaceae</taxon>
        <taxon>Papilionoideae</taxon>
        <taxon>50 kb inversion clade</taxon>
        <taxon>NPAAA clade</taxon>
        <taxon>indigoferoid/millettioid clade</taxon>
        <taxon>Phaseoleae</taxon>
        <taxon>Clitoria</taxon>
    </lineage>
</organism>
<accession>A0AAN9K7D0</accession>
<evidence type="ECO:0000313" key="2">
    <source>
        <dbReference type="Proteomes" id="UP001359559"/>
    </source>
</evidence>
<proteinExistence type="predicted"/>
<sequence>MALEFSTMNSKLYTVEKSLKKTLISFDIAKEVADMANKSIDLMKTQQKQKDDKIDGHYKLGDDEKWMLVDPTDVLTLKSLLDSKDDGQSDVDVLPLNVDAN</sequence>
<keyword evidence="2" id="KW-1185">Reference proteome</keyword>
<evidence type="ECO:0000313" key="1">
    <source>
        <dbReference type="EMBL" id="KAK7311594.1"/>
    </source>
</evidence>
<gene>
    <name evidence="1" type="ORF">RJT34_09839</name>
</gene>
<dbReference type="AlphaFoldDB" id="A0AAN9K7D0"/>
<reference evidence="1 2" key="1">
    <citation type="submission" date="2024-01" db="EMBL/GenBank/DDBJ databases">
        <title>The genomes of 5 underutilized Papilionoideae crops provide insights into root nodulation and disease resistance.</title>
        <authorList>
            <person name="Yuan L."/>
        </authorList>
    </citation>
    <scope>NUCLEOTIDE SEQUENCE [LARGE SCALE GENOMIC DNA]</scope>
    <source>
        <strain evidence="1">LY-2023</strain>
        <tissue evidence="1">Leaf</tissue>
    </source>
</reference>
<dbReference type="Proteomes" id="UP001359559">
    <property type="component" value="Unassembled WGS sequence"/>
</dbReference>